<keyword evidence="17" id="KW-1185">Reference proteome</keyword>
<evidence type="ECO:0000256" key="10">
    <source>
        <dbReference type="ARBA" id="ARBA00023304"/>
    </source>
</evidence>
<proteinExistence type="inferred from homology"/>
<dbReference type="CDD" id="cd02015">
    <property type="entry name" value="TPP_AHAS"/>
    <property type="match status" value="1"/>
</dbReference>
<evidence type="ECO:0000256" key="4">
    <source>
        <dbReference type="ARBA" id="ARBA00013145"/>
    </source>
</evidence>
<dbReference type="PANTHER" id="PTHR18968">
    <property type="entry name" value="THIAMINE PYROPHOSPHATE ENZYMES"/>
    <property type="match status" value="1"/>
</dbReference>
<dbReference type="CDD" id="cd07035">
    <property type="entry name" value="TPP_PYR_POX_like"/>
    <property type="match status" value="1"/>
</dbReference>
<dbReference type="Pfam" id="PF02776">
    <property type="entry name" value="TPP_enzyme_N"/>
    <property type="match status" value="1"/>
</dbReference>
<comment type="similarity">
    <text evidence="3 11">Belongs to the TPP enzyme family.</text>
</comment>
<comment type="cofactor">
    <cofactor evidence="11">
        <name>thiamine diphosphate</name>
        <dbReference type="ChEBI" id="CHEBI:58937"/>
    </cofactor>
    <text evidence="11">Binds 1 thiamine pyrophosphate per subunit.</text>
</comment>
<gene>
    <name evidence="16" type="primary">ILV2</name>
    <name evidence="16" type="ORF">GGH94_000584</name>
</gene>
<feature type="region of interest" description="Disordered" evidence="12">
    <location>
        <begin position="40"/>
        <end position="90"/>
    </location>
</feature>
<dbReference type="GO" id="GO:0000287">
    <property type="term" value="F:magnesium ion binding"/>
    <property type="evidence" value="ECO:0007669"/>
    <property type="project" value="UniProtKB-UniRule"/>
</dbReference>
<keyword evidence="6 11" id="KW-0808">Transferase</keyword>
<dbReference type="EMBL" id="JANBUY010000011">
    <property type="protein sequence ID" value="KAJ2867808.1"/>
    <property type="molecule type" value="Genomic_DNA"/>
</dbReference>
<feature type="domain" description="Thiamine pyrophosphate enzyme N-terminal TPP-binding" evidence="15">
    <location>
        <begin position="99"/>
        <end position="214"/>
    </location>
</feature>
<dbReference type="EC" id="2.2.1.6" evidence="4 11"/>
<keyword evidence="9 11" id="KW-0786">Thiamine pyrophosphate</keyword>
<evidence type="ECO:0000259" key="15">
    <source>
        <dbReference type="Pfam" id="PF02776"/>
    </source>
</evidence>
<sequence>MALASKSTTSMATIAASAASGLSRRQAAVASSALKAVSAHHQRRFKTTTPMQESAHAATPGAASGAAQPVKAGSAQRWSPAQPLAQRGEKEYDDSFVGMTGGEIFHEMMLRHGVEKVFGYPGGAILPVFDAIHNSSYFDFILPRHEQGAGHMAEAYARVTGKPGVVLVTSGPGATNIITPLQDALSDGVPLIVFSGQVPTAAIGTDAFQEADIVGISRACTKWNVMVKDIAELPRRINEAFEIAMSGRPGPVLVDLPKDVTGGVLSRAIPNARPFLPSRPMPESIGRSGAHDPARVHRDTLERVAELCNGAARPVIYAGHGVLTSPNGWRMLREFADKANIPVTTTLMGLGAFDELDPKSLHMLGMHGSVYANLAIQSADLVLALGARFDDRVTGNLRYFAPAAKQAALEGRGGIVHFDILPKNINKTVNADVAVEGDVGENIAALLPHVEHRERGLWFDKIATWKAKYPFSYTAEADPSRDLKPQSVIVELNRQLESEKHNTILTTGVGQHQMWTAQYYRWRYPRTFVTSGGLGTMGFGVPAAIGAKVGAPEKTVINIDGDGSFSMTAMEMATQAQYGIAAKQLVLNNNFQGMVKQWQDLFYDKRYSHTPMRNPDFVKLAEAMGVRGMKVTNLNDLPHAIEEFLKEPGPVMLEAVVDASEHVYPMAPGGKALHEMVLGNGQKVEF</sequence>
<dbReference type="Pfam" id="PF00205">
    <property type="entry name" value="TPP_enzyme_M"/>
    <property type="match status" value="1"/>
</dbReference>
<dbReference type="InterPro" id="IPR012846">
    <property type="entry name" value="Acetolactate_synth_lsu"/>
</dbReference>
<dbReference type="InterPro" id="IPR029061">
    <property type="entry name" value="THDP-binding"/>
</dbReference>
<comment type="catalytic activity">
    <reaction evidence="11">
        <text>2 pyruvate + H(+) = (2S)-2-acetolactate + CO2</text>
        <dbReference type="Rhea" id="RHEA:25249"/>
        <dbReference type="ChEBI" id="CHEBI:15361"/>
        <dbReference type="ChEBI" id="CHEBI:15378"/>
        <dbReference type="ChEBI" id="CHEBI:16526"/>
        <dbReference type="ChEBI" id="CHEBI:58476"/>
        <dbReference type="EC" id="2.2.1.6"/>
    </reaction>
</comment>
<evidence type="ECO:0000256" key="5">
    <source>
        <dbReference type="ARBA" id="ARBA00022605"/>
    </source>
</evidence>
<dbReference type="GO" id="GO:0009099">
    <property type="term" value="P:L-valine biosynthetic process"/>
    <property type="evidence" value="ECO:0007669"/>
    <property type="project" value="TreeGrafter"/>
</dbReference>
<dbReference type="PANTHER" id="PTHR18968:SF13">
    <property type="entry name" value="ACETOLACTATE SYNTHASE CATALYTIC SUBUNIT, MITOCHONDRIAL"/>
    <property type="match status" value="1"/>
</dbReference>
<evidence type="ECO:0000259" key="13">
    <source>
        <dbReference type="Pfam" id="PF00205"/>
    </source>
</evidence>
<keyword evidence="8 11" id="KW-0460">Magnesium</keyword>
<evidence type="ECO:0000256" key="8">
    <source>
        <dbReference type="ARBA" id="ARBA00022842"/>
    </source>
</evidence>
<evidence type="ECO:0000256" key="6">
    <source>
        <dbReference type="ARBA" id="ARBA00022679"/>
    </source>
</evidence>
<evidence type="ECO:0000256" key="7">
    <source>
        <dbReference type="ARBA" id="ARBA00022723"/>
    </source>
</evidence>
<dbReference type="InterPro" id="IPR029035">
    <property type="entry name" value="DHS-like_NAD/FAD-binding_dom"/>
</dbReference>
<keyword evidence="7 11" id="KW-0479">Metal-binding</keyword>
<protein>
    <recommendedName>
        <fullName evidence="4 11">Acetolactate synthase</fullName>
        <ecNumber evidence="4 11">2.2.1.6</ecNumber>
    </recommendedName>
</protein>
<evidence type="ECO:0000313" key="16">
    <source>
        <dbReference type="EMBL" id="KAJ2867808.1"/>
    </source>
</evidence>
<dbReference type="GO" id="GO:0030976">
    <property type="term" value="F:thiamine pyrophosphate binding"/>
    <property type="evidence" value="ECO:0007669"/>
    <property type="project" value="UniProtKB-UniRule"/>
</dbReference>
<dbReference type="GO" id="GO:0005739">
    <property type="term" value="C:mitochondrion"/>
    <property type="evidence" value="ECO:0007669"/>
    <property type="project" value="TreeGrafter"/>
</dbReference>
<keyword evidence="10 11" id="KW-0100">Branched-chain amino acid biosynthesis</keyword>
<evidence type="ECO:0000256" key="12">
    <source>
        <dbReference type="SAM" id="MobiDB-lite"/>
    </source>
</evidence>
<dbReference type="NCBIfam" id="TIGR00118">
    <property type="entry name" value="acolac_lg"/>
    <property type="match status" value="1"/>
</dbReference>
<dbReference type="InterPro" id="IPR039368">
    <property type="entry name" value="AHAS_TPP"/>
</dbReference>
<dbReference type="Proteomes" id="UP001140074">
    <property type="component" value="Unassembled WGS sequence"/>
</dbReference>
<dbReference type="InterPro" id="IPR000399">
    <property type="entry name" value="TPP-bd_CS"/>
</dbReference>
<dbReference type="InterPro" id="IPR012000">
    <property type="entry name" value="Thiamin_PyroP_enz_cen_dom"/>
</dbReference>
<dbReference type="FunFam" id="3.40.50.1220:FF:000008">
    <property type="entry name" value="Acetolactate synthase"/>
    <property type="match status" value="1"/>
</dbReference>
<dbReference type="SUPFAM" id="SSF52518">
    <property type="entry name" value="Thiamin diphosphate-binding fold (THDP-binding)"/>
    <property type="match status" value="2"/>
</dbReference>
<comment type="pathway">
    <text evidence="1 11">Amino-acid biosynthesis; L-isoleucine biosynthesis; L-isoleucine from 2-oxobutanoate: step 1/4.</text>
</comment>
<dbReference type="InterPro" id="IPR012001">
    <property type="entry name" value="Thiamin_PyroP_enz_TPP-bd_dom"/>
</dbReference>
<dbReference type="InterPro" id="IPR011766">
    <property type="entry name" value="TPP_enzyme_TPP-bd"/>
</dbReference>
<evidence type="ECO:0000256" key="9">
    <source>
        <dbReference type="ARBA" id="ARBA00023052"/>
    </source>
</evidence>
<evidence type="ECO:0000256" key="1">
    <source>
        <dbReference type="ARBA" id="ARBA00004974"/>
    </source>
</evidence>
<feature type="domain" description="Thiamine pyrophosphate enzyme TPP-binding" evidence="14">
    <location>
        <begin position="508"/>
        <end position="654"/>
    </location>
</feature>
<evidence type="ECO:0000259" key="14">
    <source>
        <dbReference type="Pfam" id="PF02775"/>
    </source>
</evidence>
<dbReference type="InterPro" id="IPR045229">
    <property type="entry name" value="TPP_enz"/>
</dbReference>
<dbReference type="AlphaFoldDB" id="A0A9W8IQE3"/>
<evidence type="ECO:0000313" key="17">
    <source>
        <dbReference type="Proteomes" id="UP001140074"/>
    </source>
</evidence>
<dbReference type="GO" id="GO:0003984">
    <property type="term" value="F:acetolactate synthase activity"/>
    <property type="evidence" value="ECO:0007669"/>
    <property type="project" value="UniProtKB-EC"/>
</dbReference>
<dbReference type="SUPFAM" id="SSF52467">
    <property type="entry name" value="DHS-like NAD/FAD-binding domain"/>
    <property type="match status" value="1"/>
</dbReference>
<feature type="domain" description="Thiamine pyrophosphate enzyme central" evidence="13">
    <location>
        <begin position="301"/>
        <end position="446"/>
    </location>
</feature>
<dbReference type="GO" id="GO:0050660">
    <property type="term" value="F:flavin adenine dinucleotide binding"/>
    <property type="evidence" value="ECO:0007669"/>
    <property type="project" value="InterPro"/>
</dbReference>
<dbReference type="GO" id="GO:0009097">
    <property type="term" value="P:isoleucine biosynthetic process"/>
    <property type="evidence" value="ECO:0007669"/>
    <property type="project" value="TreeGrafter"/>
</dbReference>
<name>A0A9W8IQE3_9FUNG</name>
<dbReference type="PROSITE" id="PS00187">
    <property type="entry name" value="TPP_ENZYMES"/>
    <property type="match status" value="1"/>
</dbReference>
<dbReference type="Pfam" id="PF02775">
    <property type="entry name" value="TPP_enzyme_C"/>
    <property type="match status" value="1"/>
</dbReference>
<dbReference type="GO" id="GO:0005948">
    <property type="term" value="C:acetolactate synthase complex"/>
    <property type="evidence" value="ECO:0007669"/>
    <property type="project" value="TreeGrafter"/>
</dbReference>
<evidence type="ECO:0000256" key="11">
    <source>
        <dbReference type="RuleBase" id="RU003591"/>
    </source>
</evidence>
<comment type="cofactor">
    <cofactor evidence="11">
        <name>Mg(2+)</name>
        <dbReference type="ChEBI" id="CHEBI:18420"/>
    </cofactor>
    <text evidence="11">Binds 1 Mg(2+) ion per subunit.</text>
</comment>
<feature type="compositionally biased region" description="Low complexity" evidence="12">
    <location>
        <begin position="54"/>
        <end position="67"/>
    </location>
</feature>
<keyword evidence="5 11" id="KW-0028">Amino-acid biosynthesis</keyword>
<accession>A0A9W8IQE3</accession>
<dbReference type="Gene3D" id="3.40.50.970">
    <property type="match status" value="2"/>
</dbReference>
<evidence type="ECO:0000256" key="3">
    <source>
        <dbReference type="ARBA" id="ARBA00007812"/>
    </source>
</evidence>
<reference evidence="16" key="1">
    <citation type="submission" date="2022-07" db="EMBL/GenBank/DDBJ databases">
        <title>Phylogenomic reconstructions and comparative analyses of Kickxellomycotina fungi.</title>
        <authorList>
            <person name="Reynolds N.K."/>
            <person name="Stajich J.E."/>
            <person name="Barry K."/>
            <person name="Grigoriev I.V."/>
            <person name="Crous P."/>
            <person name="Smith M.E."/>
        </authorList>
    </citation>
    <scope>NUCLEOTIDE SEQUENCE</scope>
    <source>
        <strain evidence="16">RSA 476</strain>
    </source>
</reference>
<comment type="caution">
    <text evidence="16">The sequence shown here is derived from an EMBL/GenBank/DDBJ whole genome shotgun (WGS) entry which is preliminary data.</text>
</comment>
<dbReference type="Gene3D" id="3.40.50.1220">
    <property type="entry name" value="TPP-binding domain"/>
    <property type="match status" value="1"/>
</dbReference>
<organism evidence="16 17">
    <name type="scientific">Coemansia aciculifera</name>
    <dbReference type="NCBI Taxonomy" id="417176"/>
    <lineage>
        <taxon>Eukaryota</taxon>
        <taxon>Fungi</taxon>
        <taxon>Fungi incertae sedis</taxon>
        <taxon>Zoopagomycota</taxon>
        <taxon>Kickxellomycotina</taxon>
        <taxon>Kickxellomycetes</taxon>
        <taxon>Kickxellales</taxon>
        <taxon>Kickxellaceae</taxon>
        <taxon>Coemansia</taxon>
    </lineage>
</organism>
<evidence type="ECO:0000256" key="2">
    <source>
        <dbReference type="ARBA" id="ARBA00005025"/>
    </source>
</evidence>
<comment type="pathway">
    <text evidence="2 11">Amino-acid biosynthesis; L-valine biosynthesis; L-valine from pyruvate: step 1/4.</text>
</comment>
<dbReference type="FunFam" id="3.40.50.970:FF:000007">
    <property type="entry name" value="Acetolactate synthase"/>
    <property type="match status" value="1"/>
</dbReference>